<dbReference type="RefSeq" id="WP_013505443.1">
    <property type="nucleotide sequence ID" value="NC_014836.1"/>
</dbReference>
<feature type="binding site" evidence="12">
    <location>
        <position position="180"/>
    </location>
    <ligand>
        <name>ATP</name>
        <dbReference type="ChEBI" id="CHEBI:30616"/>
    </ligand>
</feature>
<dbReference type="Proteomes" id="UP000002572">
    <property type="component" value="Chromosome"/>
</dbReference>
<dbReference type="NCBIfam" id="NF005154">
    <property type="entry name" value="PRK06635.1-2"/>
    <property type="match status" value="1"/>
</dbReference>
<dbReference type="KEGG" id="din:Selin_0817"/>
<dbReference type="Gene3D" id="3.30.2130.10">
    <property type="entry name" value="VC0802-like"/>
    <property type="match status" value="1"/>
</dbReference>
<evidence type="ECO:0000256" key="10">
    <source>
        <dbReference type="ARBA" id="ARBA00023154"/>
    </source>
</evidence>
<dbReference type="InterPro" id="IPR036393">
    <property type="entry name" value="AceGlu_kinase-like_sf"/>
</dbReference>
<feature type="binding site" evidence="12">
    <location>
        <position position="74"/>
    </location>
    <ligand>
        <name>substrate</name>
    </ligand>
</feature>
<evidence type="ECO:0000313" key="16">
    <source>
        <dbReference type="EMBL" id="ADU65557.1"/>
    </source>
</evidence>
<dbReference type="CDD" id="cd04913">
    <property type="entry name" value="ACT_AKii-LysC-BS-like_1"/>
    <property type="match status" value="1"/>
</dbReference>
<dbReference type="GO" id="GO:0009088">
    <property type="term" value="P:threonine biosynthetic process"/>
    <property type="evidence" value="ECO:0007669"/>
    <property type="project" value="UniProtKB-UniPathway"/>
</dbReference>
<comment type="pathway">
    <text evidence="2 14">Amino-acid biosynthesis; L-methionine biosynthesis via de novo pathway; L-homoserine from L-aspartate: step 1/3.</text>
</comment>
<gene>
    <name evidence="16" type="ordered locus">Selin_0817</name>
</gene>
<dbReference type="InterPro" id="IPR005260">
    <property type="entry name" value="Asp_kin_monofn"/>
</dbReference>
<dbReference type="GO" id="GO:0009090">
    <property type="term" value="P:homoserine biosynthetic process"/>
    <property type="evidence" value="ECO:0007669"/>
    <property type="project" value="TreeGrafter"/>
</dbReference>
<feature type="binding site" evidence="12">
    <location>
        <position position="47"/>
    </location>
    <ligand>
        <name>substrate</name>
    </ligand>
</feature>
<dbReference type="PROSITE" id="PS00324">
    <property type="entry name" value="ASPARTOKINASE"/>
    <property type="match status" value="1"/>
</dbReference>
<name>E6W299_DESIS</name>
<dbReference type="PANTHER" id="PTHR21499">
    <property type="entry name" value="ASPARTATE KINASE"/>
    <property type="match status" value="1"/>
</dbReference>
<evidence type="ECO:0000256" key="11">
    <source>
        <dbReference type="ARBA" id="ARBA00047872"/>
    </source>
</evidence>
<dbReference type="InterPro" id="IPR018042">
    <property type="entry name" value="Aspartate_kinase_CS"/>
</dbReference>
<dbReference type="NCBIfam" id="TIGR00656">
    <property type="entry name" value="asp_kin_monofn"/>
    <property type="match status" value="1"/>
</dbReference>
<dbReference type="FunFam" id="3.30.2130.10:FF:000002">
    <property type="entry name" value="Aspartokinase"/>
    <property type="match status" value="1"/>
</dbReference>
<feature type="domain" description="ACT" evidence="15">
    <location>
        <begin position="267"/>
        <end position="352"/>
    </location>
</feature>
<evidence type="ECO:0000256" key="5">
    <source>
        <dbReference type="ARBA" id="ARBA00022605"/>
    </source>
</evidence>
<comment type="similarity">
    <text evidence="4 13">Belongs to the aspartokinase family.</text>
</comment>
<accession>E6W299</accession>
<dbReference type="GO" id="GO:0005829">
    <property type="term" value="C:cytosol"/>
    <property type="evidence" value="ECO:0007669"/>
    <property type="project" value="TreeGrafter"/>
</dbReference>
<dbReference type="UniPathway" id="UPA00034">
    <property type="reaction ID" value="UER00015"/>
</dbReference>
<keyword evidence="7 12" id="KW-0547">Nucleotide-binding</keyword>
<dbReference type="PROSITE" id="PS51671">
    <property type="entry name" value="ACT"/>
    <property type="match status" value="1"/>
</dbReference>
<evidence type="ECO:0000256" key="8">
    <source>
        <dbReference type="ARBA" id="ARBA00022777"/>
    </source>
</evidence>
<dbReference type="UniPathway" id="UPA00050">
    <property type="reaction ID" value="UER00461"/>
</dbReference>
<evidence type="ECO:0000256" key="14">
    <source>
        <dbReference type="RuleBase" id="RU004249"/>
    </source>
</evidence>
<feature type="binding site" evidence="12">
    <location>
        <position position="185"/>
    </location>
    <ligand>
        <name>ATP</name>
        <dbReference type="ChEBI" id="CHEBI:30616"/>
    </ligand>
</feature>
<evidence type="ECO:0000256" key="2">
    <source>
        <dbReference type="ARBA" id="ARBA00004986"/>
    </source>
</evidence>
<evidence type="ECO:0000256" key="12">
    <source>
        <dbReference type="PIRSR" id="PIRSR000726-1"/>
    </source>
</evidence>
<dbReference type="GO" id="GO:0009089">
    <property type="term" value="P:lysine biosynthetic process via diaminopimelate"/>
    <property type="evidence" value="ECO:0007669"/>
    <property type="project" value="UniProtKB-UniPathway"/>
</dbReference>
<dbReference type="Pfam" id="PF00696">
    <property type="entry name" value="AA_kinase"/>
    <property type="match status" value="1"/>
</dbReference>
<evidence type="ECO:0000256" key="6">
    <source>
        <dbReference type="ARBA" id="ARBA00022679"/>
    </source>
</evidence>
<dbReference type="OrthoDB" id="9799110at2"/>
<comment type="pathway">
    <text evidence="3 14">Amino-acid biosynthesis; L-threonine biosynthesis; L-threonine from L-aspartate: step 1/5.</text>
</comment>
<evidence type="ECO:0000313" key="17">
    <source>
        <dbReference type="Proteomes" id="UP000002572"/>
    </source>
</evidence>
<dbReference type="InterPro" id="IPR001048">
    <property type="entry name" value="Asp/Glu/Uridylate_kinase"/>
</dbReference>
<dbReference type="Gene3D" id="3.40.1160.10">
    <property type="entry name" value="Acetylglutamate kinase-like"/>
    <property type="match status" value="1"/>
</dbReference>
<keyword evidence="8 13" id="KW-0418">Kinase</keyword>
<dbReference type="NCBIfam" id="NF005155">
    <property type="entry name" value="PRK06635.1-4"/>
    <property type="match status" value="1"/>
</dbReference>
<feature type="binding site" evidence="12">
    <location>
        <begin position="7"/>
        <end position="10"/>
    </location>
    <ligand>
        <name>ATP</name>
        <dbReference type="ChEBI" id="CHEBI:30616"/>
    </ligand>
</feature>
<dbReference type="GO" id="GO:0005524">
    <property type="term" value="F:ATP binding"/>
    <property type="evidence" value="ECO:0007669"/>
    <property type="project" value="UniProtKB-KW"/>
</dbReference>
<protein>
    <recommendedName>
        <fullName evidence="13">Aspartokinase</fullName>
        <ecNumber evidence="13">2.7.2.4</ecNumber>
    </recommendedName>
</protein>
<dbReference type="HOGENOM" id="CLU_009116_3_2_0"/>
<dbReference type="Pfam" id="PF22468">
    <property type="entry name" value="ACT_9"/>
    <property type="match status" value="2"/>
</dbReference>
<dbReference type="EMBL" id="CP002432">
    <property type="protein sequence ID" value="ADU65557.1"/>
    <property type="molecule type" value="Genomic_DNA"/>
</dbReference>
<dbReference type="GO" id="GO:0004072">
    <property type="term" value="F:aspartate kinase activity"/>
    <property type="evidence" value="ECO:0007669"/>
    <property type="project" value="UniProtKB-EC"/>
</dbReference>
<dbReference type="FunCoup" id="E6W299">
    <property type="interactions" value="509"/>
</dbReference>
<evidence type="ECO:0000256" key="4">
    <source>
        <dbReference type="ARBA" id="ARBA00010122"/>
    </source>
</evidence>
<evidence type="ECO:0000256" key="7">
    <source>
        <dbReference type="ARBA" id="ARBA00022741"/>
    </source>
</evidence>
<keyword evidence="10" id="KW-0457">Lysine biosynthesis</keyword>
<evidence type="ECO:0000256" key="9">
    <source>
        <dbReference type="ARBA" id="ARBA00022840"/>
    </source>
</evidence>
<comment type="pathway">
    <text evidence="1 14">Amino-acid biosynthesis; L-lysine biosynthesis via DAP pathway; (S)-tetrahydrodipicolinate from L-aspartate: step 1/4.</text>
</comment>
<dbReference type="PANTHER" id="PTHR21499:SF3">
    <property type="entry name" value="ASPARTOKINASE"/>
    <property type="match status" value="1"/>
</dbReference>
<dbReference type="InterPro" id="IPR001341">
    <property type="entry name" value="Asp_kinase"/>
</dbReference>
<keyword evidence="9 12" id="KW-0067">ATP-binding</keyword>
<keyword evidence="6 13" id="KW-0808">Transferase</keyword>
<proteinExistence type="inferred from homology"/>
<dbReference type="CDD" id="cd04261">
    <property type="entry name" value="AAK_AKii-LysC-BS"/>
    <property type="match status" value="1"/>
</dbReference>
<dbReference type="AlphaFoldDB" id="E6W299"/>
<feature type="binding site" evidence="12">
    <location>
        <begin position="210"/>
        <end position="211"/>
    </location>
    <ligand>
        <name>ATP</name>
        <dbReference type="ChEBI" id="CHEBI:30616"/>
    </ligand>
</feature>
<dbReference type="InterPro" id="IPR041740">
    <property type="entry name" value="AKii-LysC-BS"/>
</dbReference>
<keyword evidence="5 14" id="KW-0028">Amino-acid biosynthesis</keyword>
<evidence type="ECO:0000256" key="1">
    <source>
        <dbReference type="ARBA" id="ARBA00004766"/>
    </source>
</evidence>
<keyword evidence="17" id="KW-1185">Reference proteome</keyword>
<dbReference type="PIRSF" id="PIRSF000726">
    <property type="entry name" value="Asp_kin"/>
    <property type="match status" value="1"/>
</dbReference>
<dbReference type="eggNOG" id="COG0527">
    <property type="taxonomic scope" value="Bacteria"/>
</dbReference>
<dbReference type="SUPFAM" id="SSF53633">
    <property type="entry name" value="Carbamate kinase-like"/>
    <property type="match status" value="1"/>
</dbReference>
<dbReference type="InterPro" id="IPR045865">
    <property type="entry name" value="ACT-like_dom_sf"/>
</dbReference>
<sequence length="410" mass="44025">MALIVMKFGGTSVGSVEKIKNVAQIVSNVKNEGNDVVVAVSAMAGETDKLVGLVSEIAPTANPREYDQVVATGEQVTIGLLALALQQIGIDAISYCGWQMGMITDSAHSKARIEEIRAERVHASLKEGKVVVVAGFQGITQDTQDVATLGRGGSDTTAVAVAVGLKADRCDIYTDVDGVYTTDPRIVPEARRLPVVSYDEMLEMASMGAKVLQTRSVEFAKKYNMPVRVRSTFKLDDEGTLVTSEEDTNMEKVMISGIAYNKNEAKITLTRINDKPGLASTIFSAIAQKNVNVDVIIQNISPRGDGQTDLSFTVPKNEVHKALEALESLKSSQQIGDILVDEKVAKVSIIGAGMQSHAGVAAKMFTALANEGINIMMISTSEIKISCVIAEKYTELAVRALHEAFELEKE</sequence>
<evidence type="ECO:0000259" key="15">
    <source>
        <dbReference type="PROSITE" id="PS51671"/>
    </source>
</evidence>
<dbReference type="FunFam" id="3.40.1160.10:FF:000002">
    <property type="entry name" value="Aspartokinase"/>
    <property type="match status" value="1"/>
</dbReference>
<dbReference type="InParanoid" id="E6W299"/>
<dbReference type="EC" id="2.7.2.4" evidence="13"/>
<comment type="catalytic activity">
    <reaction evidence="11 13">
        <text>L-aspartate + ATP = 4-phospho-L-aspartate + ADP</text>
        <dbReference type="Rhea" id="RHEA:23776"/>
        <dbReference type="ChEBI" id="CHEBI:29991"/>
        <dbReference type="ChEBI" id="CHEBI:30616"/>
        <dbReference type="ChEBI" id="CHEBI:57535"/>
        <dbReference type="ChEBI" id="CHEBI:456216"/>
        <dbReference type="EC" id="2.7.2.4"/>
    </reaction>
</comment>
<evidence type="ECO:0000256" key="3">
    <source>
        <dbReference type="ARBA" id="ARBA00005139"/>
    </source>
</evidence>
<dbReference type="CDD" id="cd04923">
    <property type="entry name" value="ACT_AK-LysC-DapG-like_2"/>
    <property type="match status" value="1"/>
</dbReference>
<dbReference type="UniPathway" id="UPA00051">
    <property type="reaction ID" value="UER00462"/>
</dbReference>
<organism evidence="16 17">
    <name type="scientific">Desulfurispirillum indicum (strain ATCC BAA-1389 / DSM 22839 / S5)</name>
    <dbReference type="NCBI Taxonomy" id="653733"/>
    <lineage>
        <taxon>Bacteria</taxon>
        <taxon>Pseudomonadati</taxon>
        <taxon>Chrysiogenota</taxon>
        <taxon>Chrysiogenia</taxon>
        <taxon>Chrysiogenales</taxon>
        <taxon>Chrysiogenaceae</taxon>
        <taxon>Desulfurispirillum</taxon>
    </lineage>
</organism>
<dbReference type="InterPro" id="IPR054352">
    <property type="entry name" value="ACT_Aspartokinase"/>
</dbReference>
<dbReference type="SUPFAM" id="SSF55021">
    <property type="entry name" value="ACT-like"/>
    <property type="match status" value="2"/>
</dbReference>
<feature type="binding site" evidence="12">
    <location>
        <begin position="174"/>
        <end position="175"/>
    </location>
    <ligand>
        <name>ATP</name>
        <dbReference type="ChEBI" id="CHEBI:30616"/>
    </ligand>
</feature>
<dbReference type="InterPro" id="IPR002912">
    <property type="entry name" value="ACT_dom"/>
</dbReference>
<dbReference type="NCBIfam" id="TIGR00657">
    <property type="entry name" value="asp_kinases"/>
    <property type="match status" value="1"/>
</dbReference>
<evidence type="ECO:0000256" key="13">
    <source>
        <dbReference type="RuleBase" id="RU003448"/>
    </source>
</evidence>
<dbReference type="STRING" id="653733.Selin_0817"/>
<reference evidence="16 17" key="1">
    <citation type="submission" date="2010-12" db="EMBL/GenBank/DDBJ databases">
        <title>Complete sequence of Desulfurispirillum indicum S5.</title>
        <authorList>
            <consortium name="US DOE Joint Genome Institute"/>
            <person name="Lucas S."/>
            <person name="Copeland A."/>
            <person name="Lapidus A."/>
            <person name="Cheng J.-F."/>
            <person name="Goodwin L."/>
            <person name="Pitluck S."/>
            <person name="Chertkov O."/>
            <person name="Held B."/>
            <person name="Detter J.C."/>
            <person name="Han C."/>
            <person name="Tapia R."/>
            <person name="Land M."/>
            <person name="Hauser L."/>
            <person name="Kyrpides N."/>
            <person name="Ivanova N."/>
            <person name="Mikhailova N."/>
            <person name="Haggblom M."/>
            <person name="Rauschenbach I."/>
            <person name="Bini E."/>
            <person name="Woyke T."/>
        </authorList>
    </citation>
    <scope>NUCLEOTIDE SEQUENCE [LARGE SCALE GENOMIC DNA]</scope>
    <source>
        <strain evidence="17">ATCC BAA-1389 / DSM 22839 / S5</strain>
    </source>
</reference>